<evidence type="ECO:0000256" key="1">
    <source>
        <dbReference type="ARBA" id="ARBA00006601"/>
    </source>
</evidence>
<keyword evidence="5" id="KW-0520">NAD</keyword>
<dbReference type="InterPro" id="IPR001732">
    <property type="entry name" value="UDP-Glc/GDP-Man_DH_N"/>
</dbReference>
<dbReference type="SUPFAM" id="SSF48179">
    <property type="entry name" value="6-phosphogluconate dehydrogenase C-terminal domain-like"/>
    <property type="match status" value="1"/>
</dbReference>
<dbReference type="OrthoDB" id="372050at2157"/>
<comment type="similarity">
    <text evidence="1 8">Belongs to the UDP-glucose/GDP-mannose dehydrogenase family.</text>
</comment>
<organism evidence="10 11">
    <name type="scientific">Halogeometricum rufum</name>
    <dbReference type="NCBI Taxonomy" id="553469"/>
    <lineage>
        <taxon>Archaea</taxon>
        <taxon>Methanobacteriati</taxon>
        <taxon>Methanobacteriota</taxon>
        <taxon>Stenosarchaea group</taxon>
        <taxon>Halobacteria</taxon>
        <taxon>Halobacteriales</taxon>
        <taxon>Haloferacaceae</taxon>
        <taxon>Halogeometricum</taxon>
    </lineage>
</organism>
<dbReference type="NCBIfam" id="TIGR03026">
    <property type="entry name" value="NDP-sugDHase"/>
    <property type="match status" value="1"/>
</dbReference>
<sequence length="428" mass="46334">MEHGFDHDLAVIGAGRIGLPWAAVLAAHAGFSVTCVDVDEDRIDEINAGDAPFAEPGLHEALAEGLRTERLRATTDASVVEDHRYVAMTINARRDKMDSFVQVVREYAEHLTGSQILINRTTLPVRIISRMQEIVGDVASEPPGFAVLPERLAEGKAVEEILSLPNIVGTNDQRTATAMRALLEPLGTEVQFTDPRTAMFVKLIDNSYRDALFAISNQIAYVADVLELDGHEAIALANADYPRNDIPSPGLVGGKCLPKDPHFLMDETICDQPTTPDLFNATRRTNASLPSYIATEILTKRPEKVAVLGLSYKGGVGDTYNSPAASIAEIIDAQGVSVSAYDPFVDGLDDTLETALHGADVVVLATPHAEFSDAVEQINEHAPSTAVMYDVWGFFDGERLDIEYDGFGIERDTAVAEPEAGVFTELSQ</sequence>
<evidence type="ECO:0000313" key="10">
    <source>
        <dbReference type="EMBL" id="SFR73914.1"/>
    </source>
</evidence>
<dbReference type="InterPro" id="IPR036291">
    <property type="entry name" value="NAD(P)-bd_dom_sf"/>
</dbReference>
<gene>
    <name evidence="10" type="ORF">SAMN04487947_4038</name>
</gene>
<evidence type="ECO:0000256" key="5">
    <source>
        <dbReference type="ARBA" id="ARBA00023027"/>
    </source>
</evidence>
<dbReference type="InterPro" id="IPR017476">
    <property type="entry name" value="UDP-Glc/GDP-Man"/>
</dbReference>
<proteinExistence type="inferred from homology"/>
<protein>
    <recommendedName>
        <fullName evidence="3">UDP-N-acetyl-D-mannosamine dehydrogenase</fullName>
        <ecNumber evidence="2">1.1.1.336</ecNumber>
    </recommendedName>
    <alternativeName>
        <fullName evidence="6">UDP-ManNAc 6-dehydrogenase</fullName>
    </alternativeName>
</protein>
<dbReference type="GO" id="GO:0016628">
    <property type="term" value="F:oxidoreductase activity, acting on the CH-CH group of donors, NAD or NADP as acceptor"/>
    <property type="evidence" value="ECO:0007669"/>
    <property type="project" value="InterPro"/>
</dbReference>
<evidence type="ECO:0000259" key="9">
    <source>
        <dbReference type="SMART" id="SM00984"/>
    </source>
</evidence>
<evidence type="ECO:0000256" key="8">
    <source>
        <dbReference type="PIRNR" id="PIRNR000124"/>
    </source>
</evidence>
<accession>A0A1I6J4H6</accession>
<dbReference type="AlphaFoldDB" id="A0A1I6J4H6"/>
<dbReference type="RefSeq" id="WP_089811054.1">
    <property type="nucleotide sequence ID" value="NZ_FOYT01000006.1"/>
</dbReference>
<dbReference type="PANTHER" id="PTHR43491">
    <property type="entry name" value="UDP-N-ACETYL-D-MANNOSAMINE DEHYDROGENASE"/>
    <property type="match status" value="1"/>
</dbReference>
<evidence type="ECO:0000256" key="2">
    <source>
        <dbReference type="ARBA" id="ARBA00012935"/>
    </source>
</evidence>
<dbReference type="InterPro" id="IPR028359">
    <property type="entry name" value="UDP_ManNAc/GlcNAc_DH"/>
</dbReference>
<evidence type="ECO:0000256" key="7">
    <source>
        <dbReference type="ARBA" id="ARBA00049130"/>
    </source>
</evidence>
<dbReference type="EC" id="1.1.1.336" evidence="2"/>
<keyword evidence="4" id="KW-0560">Oxidoreductase</keyword>
<dbReference type="SUPFAM" id="SSF51735">
    <property type="entry name" value="NAD(P)-binding Rossmann-fold domains"/>
    <property type="match status" value="1"/>
</dbReference>
<evidence type="ECO:0000256" key="3">
    <source>
        <dbReference type="ARBA" id="ARBA00016796"/>
    </source>
</evidence>
<evidence type="ECO:0000313" key="11">
    <source>
        <dbReference type="Proteomes" id="UP000198531"/>
    </source>
</evidence>
<dbReference type="SUPFAM" id="SSF52413">
    <property type="entry name" value="UDP-glucose/GDP-mannose dehydrogenase C-terminal domain"/>
    <property type="match status" value="1"/>
</dbReference>
<dbReference type="Pfam" id="PF00984">
    <property type="entry name" value="UDPG_MGDP_dh"/>
    <property type="match status" value="1"/>
</dbReference>
<dbReference type="Pfam" id="PF03720">
    <property type="entry name" value="UDPG_MGDP_dh_C"/>
    <property type="match status" value="1"/>
</dbReference>
<dbReference type="Gene3D" id="3.40.50.720">
    <property type="entry name" value="NAD(P)-binding Rossmann-like Domain"/>
    <property type="match status" value="2"/>
</dbReference>
<dbReference type="PIRSF" id="PIRSF000124">
    <property type="entry name" value="UDPglc_GDPman_dh"/>
    <property type="match status" value="1"/>
</dbReference>
<dbReference type="EMBL" id="FOYT01000006">
    <property type="protein sequence ID" value="SFR73914.1"/>
    <property type="molecule type" value="Genomic_DNA"/>
</dbReference>
<dbReference type="InterPro" id="IPR014026">
    <property type="entry name" value="UDP-Glc/GDP-Man_DH_dimer"/>
</dbReference>
<dbReference type="PIRSF" id="PIRSF500136">
    <property type="entry name" value="UDP_ManNAc_DH"/>
    <property type="match status" value="1"/>
</dbReference>
<reference evidence="11" key="1">
    <citation type="submission" date="2016-10" db="EMBL/GenBank/DDBJ databases">
        <authorList>
            <person name="Varghese N."/>
            <person name="Submissions S."/>
        </authorList>
    </citation>
    <scope>NUCLEOTIDE SEQUENCE [LARGE SCALE GENOMIC DNA]</scope>
    <source>
        <strain evidence="11">CGMCC 1.7736</strain>
    </source>
</reference>
<dbReference type="PANTHER" id="PTHR43491:SF2">
    <property type="entry name" value="UDP-N-ACETYL-D-MANNOSAMINE DEHYDROGENASE"/>
    <property type="match status" value="1"/>
</dbReference>
<feature type="domain" description="UDP-glucose/GDP-mannose dehydrogenase C-terminal" evidence="9">
    <location>
        <begin position="306"/>
        <end position="397"/>
    </location>
</feature>
<dbReference type="InterPro" id="IPR008927">
    <property type="entry name" value="6-PGluconate_DH-like_C_sf"/>
</dbReference>
<dbReference type="GO" id="GO:0000271">
    <property type="term" value="P:polysaccharide biosynthetic process"/>
    <property type="evidence" value="ECO:0007669"/>
    <property type="project" value="InterPro"/>
</dbReference>
<dbReference type="SMART" id="SM00984">
    <property type="entry name" value="UDPG_MGDP_dh_C"/>
    <property type="match status" value="1"/>
</dbReference>
<dbReference type="GO" id="GO:0089714">
    <property type="term" value="F:UDP-N-acetyl-D-mannosamine dehydrogenase activity"/>
    <property type="evidence" value="ECO:0007669"/>
    <property type="project" value="UniProtKB-EC"/>
</dbReference>
<dbReference type="Pfam" id="PF03721">
    <property type="entry name" value="UDPG_MGDP_dh_N"/>
    <property type="match status" value="1"/>
</dbReference>
<name>A0A1I6J4H6_9EURY</name>
<keyword evidence="11" id="KW-1185">Reference proteome</keyword>
<dbReference type="Proteomes" id="UP000198531">
    <property type="component" value="Unassembled WGS sequence"/>
</dbReference>
<dbReference type="InterPro" id="IPR014027">
    <property type="entry name" value="UDP-Glc/GDP-Man_DH_C"/>
</dbReference>
<evidence type="ECO:0000256" key="4">
    <source>
        <dbReference type="ARBA" id="ARBA00023002"/>
    </source>
</evidence>
<dbReference type="STRING" id="553469.SAMN04487947_4038"/>
<dbReference type="GO" id="GO:0051287">
    <property type="term" value="F:NAD binding"/>
    <property type="evidence" value="ECO:0007669"/>
    <property type="project" value="InterPro"/>
</dbReference>
<comment type="catalytic activity">
    <reaction evidence="7">
        <text>UDP-N-acetyl-alpha-D-mannosamine + 2 NAD(+) + H2O = UDP-N-acetyl-alpha-D-mannosaminouronate + 2 NADH + 3 H(+)</text>
        <dbReference type="Rhea" id="RHEA:25780"/>
        <dbReference type="ChEBI" id="CHEBI:15377"/>
        <dbReference type="ChEBI" id="CHEBI:15378"/>
        <dbReference type="ChEBI" id="CHEBI:57540"/>
        <dbReference type="ChEBI" id="CHEBI:57945"/>
        <dbReference type="ChEBI" id="CHEBI:68623"/>
        <dbReference type="ChEBI" id="CHEBI:70731"/>
        <dbReference type="EC" id="1.1.1.336"/>
    </reaction>
</comment>
<evidence type="ECO:0000256" key="6">
    <source>
        <dbReference type="ARBA" id="ARBA00030172"/>
    </source>
</evidence>
<dbReference type="InterPro" id="IPR036220">
    <property type="entry name" value="UDP-Glc/GDP-Man_DH_C_sf"/>
</dbReference>